<dbReference type="Pfam" id="PF05402">
    <property type="entry name" value="PqqD"/>
    <property type="match status" value="1"/>
</dbReference>
<dbReference type="EMBL" id="JN689217">
    <property type="protein sequence ID" value="AEP94964.1"/>
    <property type="molecule type" value="Genomic_DNA"/>
</dbReference>
<proteinExistence type="predicted"/>
<accession>G5DSC3</accession>
<name>G5DSC3_CLOPF</name>
<protein>
    <submittedName>
        <fullName evidence="1">Uncharacterized protein</fullName>
    </submittedName>
</protein>
<dbReference type="RefSeq" id="WP_015060574.1">
    <property type="nucleotide sequence ID" value="NZ_CP025503.1"/>
</dbReference>
<keyword evidence="1" id="KW-0614">Plasmid</keyword>
<sequence>MKKFLNFIIFKLQTILKLKIVYLCPKGVFLNENNVFDSDLNVKIKINSTAYSILEILNNELSFNEIITILLNKYSVHRNLLEKDVLNLFNDLEEKNLVERKIKGNKIITYFFNVFIGQYIYKKRYTIPKSNIYTFLLLLYLILKKLFLVILFSIIITIYFKKNFIININIINNYYIFIFSIILGFVIHEWVHIFISRLKFKKVHGYIMLKKFTISIVKLNSESTFKSILLGPVIPSFLGIIFIISYFVYNNITFLFIGLAFVINIINLLPFASDGKRLLEKFLIMNLRKE</sequence>
<reference evidence="1" key="1">
    <citation type="journal article" date="2011" name="MBio">
        <title>Necrotic Enteritis-Derived Clostridium perfringens Strain with Three Closely Related Independently Conjugative Toxin and Antibiotic Resistance Plasmids.</title>
        <authorList>
            <person name="Bannam T.L."/>
            <person name="Yan X.X."/>
            <person name="Harrison P.F."/>
            <person name="Seemann T."/>
            <person name="Keyburn A.L."/>
            <person name="Stubenrauch C."/>
            <person name="Weeramantri L.H."/>
            <person name="Cheung J.K."/>
            <person name="McClane B.A."/>
            <person name="Boyce J.D."/>
            <person name="Moore R.J."/>
            <person name="Rood J.I."/>
        </authorList>
    </citation>
    <scope>NUCLEOTIDE SEQUENCE</scope>
    <source>
        <strain evidence="1">EHE-NE18</strain>
        <plasmid evidence="1">pJIR3844</plasmid>
    </source>
</reference>
<evidence type="ECO:0000313" key="1">
    <source>
        <dbReference type="EMBL" id="AEP94964.1"/>
    </source>
</evidence>
<dbReference type="InterPro" id="IPR041881">
    <property type="entry name" value="PqqD_sf"/>
</dbReference>
<geneLocation type="plasmid" evidence="1">
    <name>pJIR3844</name>
</geneLocation>
<dbReference type="Gene3D" id="1.10.10.1150">
    <property type="entry name" value="Coenzyme PQQ synthesis protein D (PqqD)"/>
    <property type="match status" value="1"/>
</dbReference>
<organism evidence="1">
    <name type="scientific">Clostridium perfringens</name>
    <dbReference type="NCBI Taxonomy" id="1502"/>
    <lineage>
        <taxon>Bacteria</taxon>
        <taxon>Bacillati</taxon>
        <taxon>Bacillota</taxon>
        <taxon>Clostridia</taxon>
        <taxon>Eubacteriales</taxon>
        <taxon>Clostridiaceae</taxon>
        <taxon>Clostridium</taxon>
    </lineage>
</organism>
<dbReference type="InterPro" id="IPR008792">
    <property type="entry name" value="PQQD"/>
</dbReference>
<dbReference type="AlphaFoldDB" id="G5DSC3"/>
<gene>
    <name evidence="1" type="ORF">pBeta2_00074</name>
</gene>